<organism evidence="2 3">
    <name type="scientific">Tritrichomonas foetus</name>
    <dbReference type="NCBI Taxonomy" id="1144522"/>
    <lineage>
        <taxon>Eukaryota</taxon>
        <taxon>Metamonada</taxon>
        <taxon>Parabasalia</taxon>
        <taxon>Tritrichomonadida</taxon>
        <taxon>Tritrichomonadidae</taxon>
        <taxon>Tritrichomonas</taxon>
    </lineage>
</organism>
<evidence type="ECO:0000313" key="2">
    <source>
        <dbReference type="EMBL" id="OHT07917.1"/>
    </source>
</evidence>
<dbReference type="SMART" id="SM00173">
    <property type="entry name" value="RAS"/>
    <property type="match status" value="1"/>
</dbReference>
<dbReference type="AlphaFoldDB" id="A0A1J4KEV8"/>
<dbReference type="SMART" id="SM00175">
    <property type="entry name" value="RAB"/>
    <property type="match status" value="1"/>
</dbReference>
<dbReference type="CDD" id="cd00154">
    <property type="entry name" value="Rab"/>
    <property type="match status" value="1"/>
</dbReference>
<keyword evidence="3" id="KW-1185">Reference proteome</keyword>
<dbReference type="Proteomes" id="UP000179807">
    <property type="component" value="Unassembled WGS sequence"/>
</dbReference>
<proteinExistence type="predicted"/>
<sequence length="197" mass="22474">MQQQNPTEEKVAKIVLLGPSMVGKTSIVGRIMYDVFTDDQKPTVGVSFVTHFVDIDKYTVRLQIWDTAGEERFRSVTPMYYQDCNAALICFAINDHDTFKQVQSWINEILSNMAVTPLLFIIGNKSDVDDNERQVPYEEASHLADENDAFYYEVSALSGYGIHDLFEFIARKAVETNHVRITNPPQIANERPQKKCC</sequence>
<dbReference type="GO" id="GO:0005525">
    <property type="term" value="F:GTP binding"/>
    <property type="evidence" value="ECO:0007669"/>
    <property type="project" value="InterPro"/>
</dbReference>
<gene>
    <name evidence="2" type="ORF">TRFO_05027</name>
</gene>
<dbReference type="EMBL" id="MLAK01000682">
    <property type="protein sequence ID" value="OHT07917.1"/>
    <property type="molecule type" value="Genomic_DNA"/>
</dbReference>
<dbReference type="GeneID" id="94826950"/>
<name>A0A1J4KEV8_9EUKA</name>
<comment type="caution">
    <text evidence="2">The sequence shown here is derived from an EMBL/GenBank/DDBJ whole genome shotgun (WGS) entry which is preliminary data.</text>
</comment>
<dbReference type="PROSITE" id="PS51421">
    <property type="entry name" value="RAS"/>
    <property type="match status" value="1"/>
</dbReference>
<keyword evidence="1" id="KW-0547">Nucleotide-binding</keyword>
<dbReference type="OrthoDB" id="26525at2759"/>
<dbReference type="PANTHER" id="PTHR47978">
    <property type="match status" value="1"/>
</dbReference>
<dbReference type="InterPro" id="IPR005225">
    <property type="entry name" value="Small_GTP-bd"/>
</dbReference>
<evidence type="ECO:0000256" key="1">
    <source>
        <dbReference type="ARBA" id="ARBA00022741"/>
    </source>
</evidence>
<dbReference type="FunFam" id="3.40.50.300:FF:000808">
    <property type="entry name" value="Small GTP-binding protein, putative"/>
    <property type="match status" value="1"/>
</dbReference>
<evidence type="ECO:0000313" key="3">
    <source>
        <dbReference type="Proteomes" id="UP000179807"/>
    </source>
</evidence>
<protein>
    <submittedName>
        <fullName evidence="2">Ras-related protein Rab-6.1</fullName>
    </submittedName>
</protein>
<dbReference type="Pfam" id="PF00071">
    <property type="entry name" value="Ras"/>
    <property type="match status" value="1"/>
</dbReference>
<dbReference type="InterPro" id="IPR001806">
    <property type="entry name" value="Small_GTPase"/>
</dbReference>
<dbReference type="SMART" id="SM00176">
    <property type="entry name" value="RAN"/>
    <property type="match status" value="1"/>
</dbReference>
<dbReference type="PRINTS" id="PR00449">
    <property type="entry name" value="RASTRNSFRMNG"/>
</dbReference>
<dbReference type="RefSeq" id="XP_068361053.1">
    <property type="nucleotide sequence ID" value="XM_068492246.1"/>
</dbReference>
<dbReference type="InterPro" id="IPR027417">
    <property type="entry name" value="P-loop_NTPase"/>
</dbReference>
<reference evidence="2" key="1">
    <citation type="submission" date="2016-10" db="EMBL/GenBank/DDBJ databases">
        <authorList>
            <person name="Benchimol M."/>
            <person name="Almeida L.G."/>
            <person name="Vasconcelos A.T."/>
            <person name="Perreira-Neves A."/>
            <person name="Rosa I.A."/>
            <person name="Tasca T."/>
            <person name="Bogo M.R."/>
            <person name="de Souza W."/>
        </authorList>
    </citation>
    <scope>NUCLEOTIDE SEQUENCE [LARGE SCALE GENOMIC DNA]</scope>
    <source>
        <strain evidence="2">K</strain>
    </source>
</reference>
<accession>A0A1J4KEV8</accession>
<dbReference type="NCBIfam" id="TIGR00231">
    <property type="entry name" value="small_GTP"/>
    <property type="match status" value="1"/>
</dbReference>
<dbReference type="Gene3D" id="3.40.50.300">
    <property type="entry name" value="P-loop containing nucleotide triphosphate hydrolases"/>
    <property type="match status" value="1"/>
</dbReference>
<dbReference type="VEuPathDB" id="TrichDB:TRFO_05027"/>
<dbReference type="PROSITE" id="PS51419">
    <property type="entry name" value="RAB"/>
    <property type="match status" value="1"/>
</dbReference>
<dbReference type="GO" id="GO:0003924">
    <property type="term" value="F:GTPase activity"/>
    <property type="evidence" value="ECO:0007669"/>
    <property type="project" value="InterPro"/>
</dbReference>
<dbReference type="SMART" id="SM00174">
    <property type="entry name" value="RHO"/>
    <property type="match status" value="1"/>
</dbReference>
<dbReference type="SUPFAM" id="SSF52540">
    <property type="entry name" value="P-loop containing nucleoside triphosphate hydrolases"/>
    <property type="match status" value="1"/>
</dbReference>
<dbReference type="PROSITE" id="PS51420">
    <property type="entry name" value="RHO"/>
    <property type="match status" value="1"/>
</dbReference>